<evidence type="ECO:0000313" key="2">
    <source>
        <dbReference type="Proteomes" id="UP000187266"/>
    </source>
</evidence>
<accession>A0A2M9DC87</accession>
<accession>A0A1U7DKI2</accession>
<organism evidence="1 2">
    <name type="scientific">Brevirhabdus pacifica</name>
    <dbReference type="NCBI Taxonomy" id="1267768"/>
    <lineage>
        <taxon>Bacteria</taxon>
        <taxon>Pseudomonadati</taxon>
        <taxon>Pseudomonadota</taxon>
        <taxon>Alphaproteobacteria</taxon>
        <taxon>Rhodobacterales</taxon>
        <taxon>Paracoccaceae</taxon>
        <taxon>Brevirhabdus</taxon>
    </lineage>
</organism>
<protein>
    <submittedName>
        <fullName evidence="1">Twin-arginine translocation pathway signal protein</fullName>
    </submittedName>
</protein>
<dbReference type="AlphaFoldDB" id="A0A1U7DKI2"/>
<dbReference type="RefSeq" id="WP_076980513.1">
    <property type="nucleotide sequence ID" value="NZ_CP019124.1"/>
</dbReference>
<dbReference type="EMBL" id="CP019124">
    <property type="protein sequence ID" value="APX90496.1"/>
    <property type="molecule type" value="Genomic_DNA"/>
</dbReference>
<keyword evidence="2" id="KW-1185">Reference proteome</keyword>
<name>A0A1U7DKI2_9RHOB</name>
<dbReference type="InterPro" id="IPR006311">
    <property type="entry name" value="TAT_signal"/>
</dbReference>
<sequence length="65" mass="6947">MSKRTDGEKANRRNFLKLASVSAPAAAAAVLTGTQAEAADALDDGKREGMQDTAHTRAYYDSARF</sequence>
<dbReference type="PROSITE" id="PS51318">
    <property type="entry name" value="TAT"/>
    <property type="match status" value="1"/>
</dbReference>
<dbReference type="Proteomes" id="UP000187266">
    <property type="component" value="Chromosome"/>
</dbReference>
<evidence type="ECO:0000313" key="1">
    <source>
        <dbReference type="EMBL" id="APX90496.1"/>
    </source>
</evidence>
<dbReference type="STRING" id="1267768.BV394_12805"/>
<gene>
    <name evidence="1" type="ORF">BV394_12805</name>
</gene>
<dbReference type="PIRSF" id="PIRSF036704">
    <property type="entry name" value="UCP036704"/>
    <property type="match status" value="1"/>
</dbReference>
<reference evidence="1 2" key="1">
    <citation type="submission" date="2017-01" db="EMBL/GenBank/DDBJ databases">
        <title>Genomic analysis of Xuhuaishuia manganoxidans DY6-4.</title>
        <authorList>
            <person name="Wang X."/>
        </authorList>
    </citation>
    <scope>NUCLEOTIDE SEQUENCE [LARGE SCALE GENOMIC DNA]</scope>
    <source>
        <strain evidence="1 2">DY6-4</strain>
    </source>
</reference>
<dbReference type="InterPro" id="IPR014177">
    <property type="entry name" value="Formate_DH_TAT-contain"/>
</dbReference>
<proteinExistence type="predicted"/>